<reference evidence="3 4" key="1">
    <citation type="submission" date="2016-03" db="EMBL/GenBank/DDBJ databases">
        <title>Draft genome sequence of Acetobacter malorum CECT 7742, a strain isolated from strawberry vinegar.</title>
        <authorList>
            <person name="Sainz F."/>
            <person name="Mas A."/>
            <person name="Torija M.J."/>
        </authorList>
    </citation>
    <scope>NUCLEOTIDE SEQUENCE [LARGE SCALE GENOMIC DNA]</scope>
    <source>
        <strain evidence="3 4">CECT 7742</strain>
    </source>
</reference>
<keyword evidence="1" id="KW-0472">Membrane</keyword>
<sequence>MFSPIAWLLGVPAGECTIVGSVLGLKLVINEFVAYLHLGPSLQNGALSARSGAIATFALCGFANLSSIGILVAAFGSQCPERRAELAHISARAVLAGMLSNFMSAAIAGIILA</sequence>
<dbReference type="InterPro" id="IPR008276">
    <property type="entry name" value="C_nuclsd_transpt"/>
</dbReference>
<dbReference type="GO" id="GO:0005337">
    <property type="term" value="F:nucleoside transmembrane transporter activity"/>
    <property type="evidence" value="ECO:0007669"/>
    <property type="project" value="InterPro"/>
</dbReference>
<dbReference type="EMBL" id="LVHD01000073">
    <property type="protein sequence ID" value="OAG75301.1"/>
    <property type="molecule type" value="Genomic_DNA"/>
</dbReference>
<evidence type="ECO:0000313" key="4">
    <source>
        <dbReference type="Proteomes" id="UP000077349"/>
    </source>
</evidence>
<dbReference type="PANTHER" id="PTHR10590">
    <property type="entry name" value="SODIUM/NUCLEOSIDE COTRANSPORTER"/>
    <property type="match status" value="1"/>
</dbReference>
<feature type="transmembrane region" description="Helical" evidence="1">
    <location>
        <begin position="89"/>
        <end position="112"/>
    </location>
</feature>
<dbReference type="GO" id="GO:0005886">
    <property type="term" value="C:plasma membrane"/>
    <property type="evidence" value="ECO:0007669"/>
    <property type="project" value="TreeGrafter"/>
</dbReference>
<organism evidence="3 4">
    <name type="scientific">Acetobacter malorum</name>
    <dbReference type="NCBI Taxonomy" id="178901"/>
    <lineage>
        <taxon>Bacteria</taxon>
        <taxon>Pseudomonadati</taxon>
        <taxon>Pseudomonadota</taxon>
        <taxon>Alphaproteobacteria</taxon>
        <taxon>Acetobacterales</taxon>
        <taxon>Acetobacteraceae</taxon>
        <taxon>Acetobacter</taxon>
    </lineage>
</organism>
<comment type="caution">
    <text evidence="3">The sequence shown here is derived from an EMBL/GenBank/DDBJ whole genome shotgun (WGS) entry which is preliminary data.</text>
</comment>
<dbReference type="PATRIC" id="fig|178901.16.peg.3773"/>
<gene>
    <name evidence="3" type="ORF">Amal_03525</name>
</gene>
<name>A0A177G680_9PROT</name>
<keyword evidence="1" id="KW-0812">Transmembrane</keyword>
<dbReference type="InterPro" id="IPR011657">
    <property type="entry name" value="CNT_C_dom"/>
</dbReference>
<dbReference type="Proteomes" id="UP000077349">
    <property type="component" value="Unassembled WGS sequence"/>
</dbReference>
<dbReference type="GO" id="GO:0015293">
    <property type="term" value="F:symporter activity"/>
    <property type="evidence" value="ECO:0007669"/>
    <property type="project" value="TreeGrafter"/>
</dbReference>
<evidence type="ECO:0000259" key="2">
    <source>
        <dbReference type="Pfam" id="PF07662"/>
    </source>
</evidence>
<evidence type="ECO:0000256" key="1">
    <source>
        <dbReference type="SAM" id="Phobius"/>
    </source>
</evidence>
<keyword evidence="1" id="KW-1133">Transmembrane helix</keyword>
<protein>
    <submittedName>
        <fullName evidence="3">Putative inner membrane transport protein</fullName>
    </submittedName>
</protein>
<feature type="domain" description="Concentrative nucleoside transporter C-terminal" evidence="2">
    <location>
        <begin position="1"/>
        <end position="109"/>
    </location>
</feature>
<feature type="transmembrane region" description="Helical" evidence="1">
    <location>
        <begin position="7"/>
        <end position="29"/>
    </location>
</feature>
<evidence type="ECO:0000313" key="3">
    <source>
        <dbReference type="EMBL" id="OAG75301.1"/>
    </source>
</evidence>
<proteinExistence type="predicted"/>
<dbReference type="AlphaFoldDB" id="A0A177G680"/>
<dbReference type="PANTHER" id="PTHR10590:SF4">
    <property type="entry name" value="SOLUTE CARRIER FAMILY 28 MEMBER 3"/>
    <property type="match status" value="1"/>
</dbReference>
<dbReference type="Pfam" id="PF07662">
    <property type="entry name" value="Nucleos_tra2_C"/>
    <property type="match status" value="1"/>
</dbReference>
<feature type="transmembrane region" description="Helical" evidence="1">
    <location>
        <begin position="49"/>
        <end position="77"/>
    </location>
</feature>
<accession>A0A177G680</accession>